<sequence>MVSVLSFKDFKSYSMRLGILALPILITQFCQAALGVVDAIMAGQVSALDLAAVAVGSGIWLPLFLLVTGILIATTPLIGEAVGQNKHDQVPHITQQSLWTAGVLGILGFIIVNLMPNVLGIMGVPANIQPIAAEYLHGVSFGFPALAAYAVLRSYCEALGRPEPVTIISIIGLLADIPLNYIFIHGLFGMPEMGGAGCGVATAIVLWINVLLLAAYTTFTKRQQFASTRFFYSFTAPNREQITKLLKLGIPIGISIFFEASLFSLGALVISPLGELATASHQVALSVTSQLFMIPISVAMALTIMVSNRFGEKNLLAVRQVQATGLIWTVVIALVCMLGIWIFRPQLAAAFTDNLEVRAQAMHLLIFALAYQLFDGWQVNIAGILRGMQDTTVPMWVTLFCYWIVALPLGIYMVRYTDIGAQGFWMALIAGLVLSSILLTLRLIYQQKRLGAQWA</sequence>
<dbReference type="CDD" id="cd13131">
    <property type="entry name" value="MATE_NorM_like"/>
    <property type="match status" value="1"/>
</dbReference>
<feature type="transmembrane region" description="Helical" evidence="10">
    <location>
        <begin position="248"/>
        <end position="271"/>
    </location>
</feature>
<feature type="transmembrane region" description="Helical" evidence="10">
    <location>
        <begin position="424"/>
        <end position="445"/>
    </location>
</feature>
<dbReference type="InterPro" id="IPR002528">
    <property type="entry name" value="MATE_fam"/>
</dbReference>
<keyword evidence="8 10" id="KW-0472">Membrane</keyword>
<feature type="transmembrane region" description="Helical" evidence="10">
    <location>
        <begin position="135"/>
        <end position="152"/>
    </location>
</feature>
<dbReference type="AlphaFoldDB" id="A0A5C7A3D9"/>
<evidence type="ECO:0000313" key="11">
    <source>
        <dbReference type="EMBL" id="TXD97929.1"/>
    </source>
</evidence>
<dbReference type="Proteomes" id="UP000321903">
    <property type="component" value="Unassembled WGS sequence"/>
</dbReference>
<evidence type="ECO:0000256" key="5">
    <source>
        <dbReference type="ARBA" id="ARBA00022692"/>
    </source>
</evidence>
<dbReference type="OrthoDB" id="9780160at2"/>
<feature type="transmembrane region" description="Helical" evidence="10">
    <location>
        <begin position="393"/>
        <end position="412"/>
    </location>
</feature>
<keyword evidence="4" id="KW-1003">Cell membrane</keyword>
<evidence type="ECO:0000256" key="1">
    <source>
        <dbReference type="ARBA" id="ARBA00004429"/>
    </source>
</evidence>
<evidence type="ECO:0000256" key="3">
    <source>
        <dbReference type="ARBA" id="ARBA00022449"/>
    </source>
</evidence>
<dbReference type="Pfam" id="PF01554">
    <property type="entry name" value="MatE"/>
    <property type="match status" value="2"/>
</dbReference>
<protein>
    <recommendedName>
        <fullName evidence="9">Multidrug-efflux transporter</fullName>
    </recommendedName>
</protein>
<dbReference type="PIRSF" id="PIRSF006603">
    <property type="entry name" value="DinF"/>
    <property type="match status" value="1"/>
</dbReference>
<keyword evidence="3" id="KW-0050">Antiport</keyword>
<dbReference type="GO" id="GO:0015297">
    <property type="term" value="F:antiporter activity"/>
    <property type="evidence" value="ECO:0007669"/>
    <property type="project" value="UniProtKB-KW"/>
</dbReference>
<accession>A0A5C7A3D9</accession>
<keyword evidence="5 10" id="KW-0812">Transmembrane</keyword>
<keyword evidence="7" id="KW-0406">Ion transport</keyword>
<dbReference type="PANTHER" id="PTHR43298">
    <property type="entry name" value="MULTIDRUG RESISTANCE PROTEIN NORM-RELATED"/>
    <property type="match status" value="1"/>
</dbReference>
<dbReference type="NCBIfam" id="TIGR00797">
    <property type="entry name" value="matE"/>
    <property type="match status" value="1"/>
</dbReference>
<comment type="subcellular location">
    <subcellularLocation>
        <location evidence="1">Cell inner membrane</location>
        <topology evidence="1">Multi-pass membrane protein</topology>
    </subcellularLocation>
</comment>
<dbReference type="GO" id="GO:0042910">
    <property type="term" value="F:xenobiotic transmembrane transporter activity"/>
    <property type="evidence" value="ECO:0007669"/>
    <property type="project" value="InterPro"/>
</dbReference>
<proteinExistence type="predicted"/>
<feature type="transmembrane region" description="Helical" evidence="10">
    <location>
        <begin position="194"/>
        <end position="219"/>
    </location>
</feature>
<evidence type="ECO:0000256" key="10">
    <source>
        <dbReference type="SAM" id="Phobius"/>
    </source>
</evidence>
<feature type="transmembrane region" description="Helical" evidence="10">
    <location>
        <begin position="164"/>
        <end position="188"/>
    </location>
</feature>
<evidence type="ECO:0000256" key="7">
    <source>
        <dbReference type="ARBA" id="ARBA00023065"/>
    </source>
</evidence>
<dbReference type="GO" id="GO:0006811">
    <property type="term" value="P:monoatomic ion transport"/>
    <property type="evidence" value="ECO:0007669"/>
    <property type="project" value="UniProtKB-KW"/>
</dbReference>
<keyword evidence="2" id="KW-0813">Transport</keyword>
<keyword evidence="12" id="KW-1185">Reference proteome</keyword>
<dbReference type="InterPro" id="IPR048279">
    <property type="entry name" value="MdtK-like"/>
</dbReference>
<evidence type="ECO:0000256" key="9">
    <source>
        <dbReference type="ARBA" id="ARBA00031636"/>
    </source>
</evidence>
<reference evidence="11 12" key="1">
    <citation type="submission" date="2019-08" db="EMBL/GenBank/DDBJ databases">
        <title>Genome sequence of Psychrobacter frigidicola ACAM304 (type strain).</title>
        <authorList>
            <person name="Bowman J.P."/>
        </authorList>
    </citation>
    <scope>NUCLEOTIDE SEQUENCE [LARGE SCALE GENOMIC DNA]</scope>
    <source>
        <strain evidence="11 12">ACAM 304</strain>
    </source>
</reference>
<feature type="transmembrane region" description="Helical" evidence="10">
    <location>
        <begin position="59"/>
        <end position="78"/>
    </location>
</feature>
<dbReference type="EMBL" id="VORZ01000001">
    <property type="protein sequence ID" value="TXD97929.1"/>
    <property type="molecule type" value="Genomic_DNA"/>
</dbReference>
<evidence type="ECO:0000313" key="12">
    <source>
        <dbReference type="Proteomes" id="UP000321903"/>
    </source>
</evidence>
<keyword evidence="6 10" id="KW-1133">Transmembrane helix</keyword>
<feature type="transmembrane region" description="Helical" evidence="10">
    <location>
        <begin position="363"/>
        <end position="381"/>
    </location>
</feature>
<name>A0A5C7A3D9_9GAMM</name>
<evidence type="ECO:0000256" key="6">
    <source>
        <dbReference type="ARBA" id="ARBA00022989"/>
    </source>
</evidence>
<evidence type="ECO:0000256" key="8">
    <source>
        <dbReference type="ARBA" id="ARBA00023136"/>
    </source>
</evidence>
<comment type="caution">
    <text evidence="11">The sequence shown here is derived from an EMBL/GenBank/DDBJ whole genome shotgun (WGS) entry which is preliminary data.</text>
</comment>
<dbReference type="InterPro" id="IPR050222">
    <property type="entry name" value="MATE_MdtK"/>
</dbReference>
<feature type="transmembrane region" description="Helical" evidence="10">
    <location>
        <begin position="323"/>
        <end position="343"/>
    </location>
</feature>
<dbReference type="RefSeq" id="WP_147221900.1">
    <property type="nucleotide sequence ID" value="NZ_CAJGYY010000001.1"/>
</dbReference>
<gene>
    <name evidence="11" type="ORF">ES754_02940</name>
</gene>
<feature type="transmembrane region" description="Helical" evidence="10">
    <location>
        <begin position="291"/>
        <end position="311"/>
    </location>
</feature>
<evidence type="ECO:0000256" key="4">
    <source>
        <dbReference type="ARBA" id="ARBA00022475"/>
    </source>
</evidence>
<feature type="transmembrane region" description="Helical" evidence="10">
    <location>
        <begin position="98"/>
        <end position="115"/>
    </location>
</feature>
<evidence type="ECO:0000256" key="2">
    <source>
        <dbReference type="ARBA" id="ARBA00022448"/>
    </source>
</evidence>
<dbReference type="PANTHER" id="PTHR43298:SF2">
    <property type="entry name" value="FMN_FAD EXPORTER YEEO-RELATED"/>
    <property type="match status" value="1"/>
</dbReference>
<dbReference type="GO" id="GO:0005886">
    <property type="term" value="C:plasma membrane"/>
    <property type="evidence" value="ECO:0007669"/>
    <property type="project" value="UniProtKB-SubCell"/>
</dbReference>
<organism evidence="11 12">
    <name type="scientific">Psychrobacter frigidicola</name>
    <dbReference type="NCBI Taxonomy" id="45611"/>
    <lineage>
        <taxon>Bacteria</taxon>
        <taxon>Pseudomonadati</taxon>
        <taxon>Pseudomonadota</taxon>
        <taxon>Gammaproteobacteria</taxon>
        <taxon>Moraxellales</taxon>
        <taxon>Moraxellaceae</taxon>
        <taxon>Psychrobacter</taxon>
    </lineage>
</organism>